<sequence>MWAGQAEDDDFFDFEDRDPVSRFDPGPGQAPHDEDFGGNRYEVDTRTHSGYWKTQDNGVPTEGLLNRGRIIVGHYGVVGLEHGKPPVQARNAGRWSDSSWRLLACCWR</sequence>
<protein>
    <submittedName>
        <fullName evidence="2">Uncharacterized protein</fullName>
    </submittedName>
</protein>
<evidence type="ECO:0000313" key="2">
    <source>
        <dbReference type="EMBL" id="MEE6260978.1"/>
    </source>
</evidence>
<feature type="compositionally biased region" description="Acidic residues" evidence="1">
    <location>
        <begin position="1"/>
        <end position="16"/>
    </location>
</feature>
<comment type="caution">
    <text evidence="2">The sequence shown here is derived from an EMBL/GenBank/DDBJ whole genome shotgun (WGS) entry which is preliminary data.</text>
</comment>
<accession>A0ABU7RWT3</accession>
<keyword evidence="3" id="KW-1185">Reference proteome</keyword>
<evidence type="ECO:0000256" key="1">
    <source>
        <dbReference type="SAM" id="MobiDB-lite"/>
    </source>
</evidence>
<gene>
    <name evidence="2" type="ORF">V1633_21065</name>
</gene>
<reference evidence="2 3" key="1">
    <citation type="submission" date="2024-01" db="EMBL/GenBank/DDBJ databases">
        <title>Genome insights into Plantactinospora sonchi sp. nov.</title>
        <authorList>
            <person name="Wang L."/>
        </authorList>
    </citation>
    <scope>NUCLEOTIDE SEQUENCE [LARGE SCALE GENOMIC DNA]</scope>
    <source>
        <strain evidence="2 3">NEAU-QY2</strain>
    </source>
</reference>
<proteinExistence type="predicted"/>
<feature type="region of interest" description="Disordered" evidence="1">
    <location>
        <begin position="1"/>
        <end position="39"/>
    </location>
</feature>
<dbReference type="RefSeq" id="WP_331216081.1">
    <property type="nucleotide sequence ID" value="NZ_JAZGQK010000017.1"/>
</dbReference>
<dbReference type="Proteomes" id="UP001332243">
    <property type="component" value="Unassembled WGS sequence"/>
</dbReference>
<evidence type="ECO:0000313" key="3">
    <source>
        <dbReference type="Proteomes" id="UP001332243"/>
    </source>
</evidence>
<organism evidence="2 3">
    <name type="scientific">Plantactinospora sonchi</name>
    <dbReference type="NCBI Taxonomy" id="1544735"/>
    <lineage>
        <taxon>Bacteria</taxon>
        <taxon>Bacillati</taxon>
        <taxon>Actinomycetota</taxon>
        <taxon>Actinomycetes</taxon>
        <taxon>Micromonosporales</taxon>
        <taxon>Micromonosporaceae</taxon>
        <taxon>Plantactinospora</taxon>
    </lineage>
</organism>
<dbReference type="EMBL" id="JAZGQK010000017">
    <property type="protein sequence ID" value="MEE6260978.1"/>
    <property type="molecule type" value="Genomic_DNA"/>
</dbReference>
<name>A0ABU7RWT3_9ACTN</name>